<dbReference type="Proteomes" id="UP000030528">
    <property type="component" value="Unassembled WGS sequence"/>
</dbReference>
<evidence type="ECO:0000313" key="3">
    <source>
        <dbReference type="Proteomes" id="UP000030528"/>
    </source>
</evidence>
<dbReference type="OrthoDB" id="334783at2"/>
<dbReference type="SUPFAM" id="SSF56112">
    <property type="entry name" value="Protein kinase-like (PK-like)"/>
    <property type="match status" value="1"/>
</dbReference>
<gene>
    <name evidence="2" type="ORF">N781_06940</name>
</gene>
<accession>A0A0A5GBN4</accession>
<dbReference type="RefSeq" id="WP_026801270.1">
    <property type="nucleotide sequence ID" value="NZ_AULI01000014.1"/>
</dbReference>
<dbReference type="Pfam" id="PF01636">
    <property type="entry name" value="APH"/>
    <property type="match status" value="1"/>
</dbReference>
<dbReference type="AlphaFoldDB" id="A0A0A5GBN4"/>
<dbReference type="eggNOG" id="COG3173">
    <property type="taxonomic scope" value="Bacteria"/>
</dbReference>
<dbReference type="InterPro" id="IPR002575">
    <property type="entry name" value="Aminoglycoside_PTrfase"/>
</dbReference>
<dbReference type="InterPro" id="IPR011009">
    <property type="entry name" value="Kinase-like_dom_sf"/>
</dbReference>
<comment type="caution">
    <text evidence="2">The sequence shown here is derived from an EMBL/GenBank/DDBJ whole genome shotgun (WGS) entry which is preliminary data.</text>
</comment>
<dbReference type="PANTHER" id="PTHR41283">
    <property type="entry name" value="AMINOGLYCOSIDE PHOSPHOTRANSFERASE"/>
    <property type="match status" value="1"/>
</dbReference>
<dbReference type="STRING" id="1385510.GCA_000425205_03015"/>
<sequence>MPNIMNRPIEKCLGDEVKNIEEISRGYSHDYKWHVTDEQGKSYFAKASSIKEMNEKKEMFELLEELYHQGVQLPKPINFISDEEQQVCVQLFEWIEGTEAERQITELSKENQYDLGVEAGKQLKAIHRLRKRDPKETWFDYRMDKYKRYQKRFKEVPDHVYAGIPVEGLENFIKKKAYLMTHRPVVFMHDDYHLSNLLVKDEHLAAIVDFDRYEWGDPHHEFYKLALFSSQQSPSFSTGQIHGYFEDDPLPEFWTRYSLYAAMVFKADLYWSYQMGDTHMEESRNRLLRILEDHDGFTRMQPKWFG</sequence>
<dbReference type="EMBL" id="AVPE01000014">
    <property type="protein sequence ID" value="KGX90586.1"/>
    <property type="molecule type" value="Genomic_DNA"/>
</dbReference>
<reference evidence="2 3" key="1">
    <citation type="submission" date="2013-08" db="EMBL/GenBank/DDBJ databases">
        <authorList>
            <person name="Huang J."/>
            <person name="Wang G."/>
        </authorList>
    </citation>
    <scope>NUCLEOTIDE SEQUENCE [LARGE SCALE GENOMIC DNA]</scope>
    <source>
        <strain evidence="2 3">JSM 076056</strain>
    </source>
</reference>
<dbReference type="Gene3D" id="3.90.1200.10">
    <property type="match status" value="1"/>
</dbReference>
<keyword evidence="3" id="KW-1185">Reference proteome</keyword>
<evidence type="ECO:0000313" key="2">
    <source>
        <dbReference type="EMBL" id="KGX90586.1"/>
    </source>
</evidence>
<feature type="domain" description="Aminoglycoside phosphotransferase" evidence="1">
    <location>
        <begin position="20"/>
        <end position="247"/>
    </location>
</feature>
<proteinExistence type="predicted"/>
<protein>
    <recommendedName>
        <fullName evidence="1">Aminoglycoside phosphotransferase domain-containing protein</fullName>
    </recommendedName>
</protein>
<organism evidence="2 3">
    <name type="scientific">Pontibacillus halophilus JSM 076056 = DSM 19796</name>
    <dbReference type="NCBI Taxonomy" id="1385510"/>
    <lineage>
        <taxon>Bacteria</taxon>
        <taxon>Bacillati</taxon>
        <taxon>Bacillota</taxon>
        <taxon>Bacilli</taxon>
        <taxon>Bacillales</taxon>
        <taxon>Bacillaceae</taxon>
        <taxon>Pontibacillus</taxon>
    </lineage>
</organism>
<dbReference type="PANTHER" id="PTHR41283:SF1">
    <property type="entry name" value="AMINOGLYCOSIDE PHOSPHOTRANSFERASE DOMAIN-CONTAINING PROTEIN"/>
    <property type="match status" value="1"/>
</dbReference>
<name>A0A0A5GBN4_9BACI</name>
<evidence type="ECO:0000259" key="1">
    <source>
        <dbReference type="Pfam" id="PF01636"/>
    </source>
</evidence>